<dbReference type="EMBL" id="LN614827">
    <property type="protein sequence ID" value="CEG56249.1"/>
    <property type="molecule type" value="Genomic_DNA"/>
</dbReference>
<feature type="transmembrane region" description="Helical" evidence="5">
    <location>
        <begin position="61"/>
        <end position="80"/>
    </location>
</feature>
<dbReference type="AlphaFoldDB" id="A0A098G2N3"/>
<dbReference type="OrthoDB" id="8266291at2"/>
<evidence type="ECO:0000259" key="6">
    <source>
        <dbReference type="Pfam" id="PF04932"/>
    </source>
</evidence>
<evidence type="ECO:0000313" key="7">
    <source>
        <dbReference type="EMBL" id="CEG56249.1"/>
    </source>
</evidence>
<dbReference type="GO" id="GO:0016020">
    <property type="term" value="C:membrane"/>
    <property type="evidence" value="ECO:0007669"/>
    <property type="project" value="UniProtKB-SubCell"/>
</dbReference>
<reference evidence="8" key="1">
    <citation type="submission" date="2014-09" db="EMBL/GenBank/DDBJ databases">
        <authorList>
            <person name="Gomez-Valero L."/>
        </authorList>
    </citation>
    <scope>NUCLEOTIDE SEQUENCE [LARGE SCALE GENOMIC DNA]</scope>
    <source>
        <strain evidence="8">ATCC700992</strain>
    </source>
</reference>
<evidence type="ECO:0000256" key="5">
    <source>
        <dbReference type="SAM" id="Phobius"/>
    </source>
</evidence>
<dbReference type="STRING" id="1212491.LFA_0802"/>
<evidence type="ECO:0000256" key="3">
    <source>
        <dbReference type="ARBA" id="ARBA00022989"/>
    </source>
</evidence>
<keyword evidence="2 5" id="KW-0812">Transmembrane</keyword>
<keyword evidence="4 5" id="KW-0472">Membrane</keyword>
<organism evidence="7 8">
    <name type="scientific">Legionella fallonii LLAP-10</name>
    <dbReference type="NCBI Taxonomy" id="1212491"/>
    <lineage>
        <taxon>Bacteria</taxon>
        <taxon>Pseudomonadati</taxon>
        <taxon>Pseudomonadota</taxon>
        <taxon>Gammaproteobacteria</taxon>
        <taxon>Legionellales</taxon>
        <taxon>Legionellaceae</taxon>
        <taxon>Legionella</taxon>
    </lineage>
</organism>
<feature type="domain" description="O-antigen ligase-related" evidence="6">
    <location>
        <begin position="187"/>
        <end position="340"/>
    </location>
</feature>
<evidence type="ECO:0000256" key="4">
    <source>
        <dbReference type="ARBA" id="ARBA00023136"/>
    </source>
</evidence>
<dbReference type="RefSeq" id="WP_045094954.1">
    <property type="nucleotide sequence ID" value="NZ_LN614827.1"/>
</dbReference>
<evidence type="ECO:0000256" key="2">
    <source>
        <dbReference type="ARBA" id="ARBA00022692"/>
    </source>
</evidence>
<dbReference type="Pfam" id="PF04932">
    <property type="entry name" value="Wzy_C"/>
    <property type="match status" value="1"/>
</dbReference>
<comment type="subcellular location">
    <subcellularLocation>
        <location evidence="1">Membrane</location>
        <topology evidence="1">Multi-pass membrane protein</topology>
    </subcellularLocation>
</comment>
<name>A0A098G2N3_9GAMM</name>
<feature type="transmembrane region" description="Helical" evidence="5">
    <location>
        <begin position="115"/>
        <end position="131"/>
    </location>
</feature>
<feature type="transmembrane region" description="Helical" evidence="5">
    <location>
        <begin position="12"/>
        <end position="32"/>
    </location>
</feature>
<evidence type="ECO:0000313" key="8">
    <source>
        <dbReference type="Proteomes" id="UP000032430"/>
    </source>
</evidence>
<gene>
    <name evidence="7" type="ORF">LFA_0802</name>
</gene>
<feature type="transmembrane region" description="Helical" evidence="5">
    <location>
        <begin position="225"/>
        <end position="245"/>
    </location>
</feature>
<feature type="transmembrane region" description="Helical" evidence="5">
    <location>
        <begin position="324"/>
        <end position="345"/>
    </location>
</feature>
<feature type="transmembrane region" description="Helical" evidence="5">
    <location>
        <begin position="365"/>
        <end position="391"/>
    </location>
</feature>
<keyword evidence="3 5" id="KW-1133">Transmembrane helix</keyword>
<proteinExistence type="predicted"/>
<keyword evidence="8" id="KW-1185">Reference proteome</keyword>
<dbReference type="Proteomes" id="UP000032430">
    <property type="component" value="Chromosome I"/>
</dbReference>
<dbReference type="InterPro" id="IPR007016">
    <property type="entry name" value="O-antigen_ligase-rel_domated"/>
</dbReference>
<feature type="transmembrane region" description="Helical" evidence="5">
    <location>
        <begin position="151"/>
        <end position="174"/>
    </location>
</feature>
<sequence length="398" mass="45697">MNVMNNAKSKKSLLLYLIISLSFLLFVGQNIIIERGSIAYWLFLFPMLLLLVNTREIVSNICLKTWPILLMLVLVVFWGFCIGEPQIPLRIAILLLMISWLQLNDAQIKTKTLSYIYIATILISILMGVTFENFNQWGVIPGTSSSVVGNVWRVSFLPNIVNTAFFSLFIFIVCTKDLKTCRDNKFAIGLSLYFIVFSFVRSALISLAIYLFLHVLFSMIRSKRLVFLLSIIAVIASNLLVAYSLEILQAIQSWPLVDRVLLRGEHNLTAREMYVQLYRPWQWKEQWSIFMHSPHWMGEGLYDFNMMSTSDLGKSVYKSDAESLLIGMLARYGLPALLFYGFLLFQNYKNALQSDQWACAVFPAIIFICMNYGTIFHPANALFVMYFLLLLGGKKTFI</sequence>
<feature type="transmembrane region" description="Helical" evidence="5">
    <location>
        <begin position="186"/>
        <end position="213"/>
    </location>
</feature>
<protein>
    <recommendedName>
        <fullName evidence="6">O-antigen ligase-related domain-containing protein</fullName>
    </recommendedName>
</protein>
<evidence type="ECO:0000256" key="1">
    <source>
        <dbReference type="ARBA" id="ARBA00004141"/>
    </source>
</evidence>
<dbReference type="KEGG" id="lfa:LFA_0802"/>
<feature type="transmembrane region" description="Helical" evidence="5">
    <location>
        <begin position="38"/>
        <end position="54"/>
    </location>
</feature>
<feature type="transmembrane region" description="Helical" evidence="5">
    <location>
        <begin position="86"/>
        <end position="103"/>
    </location>
</feature>
<accession>A0A098G2N3</accession>
<dbReference type="HOGENOM" id="CLU_692221_0_0_6"/>